<dbReference type="SUPFAM" id="SSF51569">
    <property type="entry name" value="Aldolase"/>
    <property type="match status" value="1"/>
</dbReference>
<dbReference type="EC" id="4.1.3.16" evidence="6"/>
<gene>
    <name evidence="6" type="primary">eda</name>
    <name evidence="6" type="ORF">H8923_03225</name>
</gene>
<evidence type="ECO:0000313" key="7">
    <source>
        <dbReference type="Proteomes" id="UP000609849"/>
    </source>
</evidence>
<proteinExistence type="inferred from homology"/>
<comment type="pathway">
    <text evidence="1">Carbohydrate acid metabolism.</text>
</comment>
<evidence type="ECO:0000256" key="4">
    <source>
        <dbReference type="ARBA" id="ARBA00023239"/>
    </source>
</evidence>
<dbReference type="NCBIfam" id="TIGR01182">
    <property type="entry name" value="eda"/>
    <property type="match status" value="1"/>
</dbReference>
<reference evidence="6 7" key="1">
    <citation type="submission" date="2020-08" db="EMBL/GenBank/DDBJ databases">
        <authorList>
            <person name="Liu C."/>
            <person name="Sun Q."/>
        </authorList>
    </citation>
    <scope>NUCLEOTIDE SEQUENCE [LARGE SCALE GENOMIC DNA]</scope>
    <source>
        <strain evidence="6 7">NSJ-18</strain>
    </source>
</reference>
<dbReference type="Gene3D" id="3.20.20.70">
    <property type="entry name" value="Aldolase class I"/>
    <property type="match status" value="1"/>
</dbReference>
<keyword evidence="4 6" id="KW-0456">Lyase</keyword>
<dbReference type="PANTHER" id="PTHR30246">
    <property type="entry name" value="2-KETO-3-DEOXY-6-PHOSPHOGLUCONATE ALDOLASE"/>
    <property type="match status" value="1"/>
</dbReference>
<dbReference type="InterPro" id="IPR000887">
    <property type="entry name" value="Aldlse_KDPG_KHG"/>
</dbReference>
<dbReference type="EC" id="4.1.2.14" evidence="6"/>
<dbReference type="GO" id="GO:0008675">
    <property type="term" value="F:2-dehydro-3-deoxy-phosphogluconate aldolase activity"/>
    <property type="evidence" value="ECO:0007669"/>
    <property type="project" value="UniProtKB-EC"/>
</dbReference>
<dbReference type="Proteomes" id="UP000609849">
    <property type="component" value="Unassembled WGS sequence"/>
</dbReference>
<comment type="subunit">
    <text evidence="3">Homotrimer.</text>
</comment>
<comment type="similarity">
    <text evidence="2">Belongs to the KHG/KDPG aldolase family.</text>
</comment>
<evidence type="ECO:0000313" key="6">
    <source>
        <dbReference type="EMBL" id="MBC5995762.1"/>
    </source>
</evidence>
<keyword evidence="5" id="KW-0119">Carbohydrate metabolism</keyword>
<dbReference type="EMBL" id="JACRWE010000001">
    <property type="protein sequence ID" value="MBC5995762.1"/>
    <property type="molecule type" value="Genomic_DNA"/>
</dbReference>
<evidence type="ECO:0000256" key="5">
    <source>
        <dbReference type="ARBA" id="ARBA00023277"/>
    </source>
</evidence>
<organism evidence="6 7">
    <name type="scientific">Romboutsia faecis</name>
    <dbReference type="NCBI Taxonomy" id="2764597"/>
    <lineage>
        <taxon>Bacteria</taxon>
        <taxon>Bacillati</taxon>
        <taxon>Bacillota</taxon>
        <taxon>Clostridia</taxon>
        <taxon>Peptostreptococcales</taxon>
        <taxon>Peptostreptococcaceae</taxon>
        <taxon>Romboutsia</taxon>
    </lineage>
</organism>
<evidence type="ECO:0000256" key="3">
    <source>
        <dbReference type="ARBA" id="ARBA00011233"/>
    </source>
</evidence>
<evidence type="ECO:0000256" key="2">
    <source>
        <dbReference type="ARBA" id="ARBA00006906"/>
    </source>
</evidence>
<keyword evidence="7" id="KW-1185">Reference proteome</keyword>
<dbReference type="Pfam" id="PF01081">
    <property type="entry name" value="Aldolase"/>
    <property type="match status" value="1"/>
</dbReference>
<accession>A0ABR7JLG9</accession>
<name>A0ABR7JLG9_9FIRM</name>
<sequence>MLETIKKEGIVAVLRAKSHEEARGYINACLKGGVKALELTYSIPNVNELIAEYKDHEDAIIGVGSVLNGQMAKDSILAGAKYVVSPGYNEEVNTVCHEMGVTYFPGCMTVTEIMNALEKGNKMVKVFPGDVFGPKYVKAVKAPIPHVEIMPTGGVNIDNVEEWFKMGVSCVGVGSSLIKGSLEDIEKLAAEFVAKIAKIRDCEQVRA</sequence>
<dbReference type="CDD" id="cd00452">
    <property type="entry name" value="KDPG_aldolase"/>
    <property type="match status" value="1"/>
</dbReference>
<dbReference type="InterPro" id="IPR013785">
    <property type="entry name" value="Aldolase_TIM"/>
</dbReference>
<comment type="caution">
    <text evidence="6">The sequence shown here is derived from an EMBL/GenBank/DDBJ whole genome shotgun (WGS) entry which is preliminary data.</text>
</comment>
<dbReference type="GO" id="GO:0008700">
    <property type="term" value="F:(R,S)-4-hydroxy-2-oxoglutarate aldolase activity"/>
    <property type="evidence" value="ECO:0007669"/>
    <property type="project" value="UniProtKB-EC"/>
</dbReference>
<evidence type="ECO:0000256" key="1">
    <source>
        <dbReference type="ARBA" id="ARBA00004761"/>
    </source>
</evidence>
<dbReference type="PANTHER" id="PTHR30246:SF1">
    <property type="entry name" value="2-DEHYDRO-3-DEOXY-6-PHOSPHOGALACTONATE ALDOLASE-RELATED"/>
    <property type="match status" value="1"/>
</dbReference>
<dbReference type="RefSeq" id="WP_153925839.1">
    <property type="nucleotide sequence ID" value="NZ_JACRWE010000001.1"/>
</dbReference>
<protein>
    <submittedName>
        <fullName evidence="6">Bifunctional 4-hydroxy-2-oxoglutarate aldolase/2-dehydro-3-deoxy-phosphogluconate aldolase</fullName>
        <ecNumber evidence="6">4.1.2.14</ecNumber>
        <ecNumber evidence="6">4.1.3.16</ecNumber>
    </submittedName>
</protein>